<dbReference type="AlphaFoldDB" id="A0A2H1FCG2"/>
<dbReference type="OrthoDB" id="9322at2157"/>
<accession>A0A2H1FCG2</accession>
<gene>
    <name evidence="1" type="ORF">NCS_10261</name>
</gene>
<dbReference type="Proteomes" id="UP000230607">
    <property type="component" value="Chromosome 1"/>
</dbReference>
<evidence type="ECO:0000313" key="1">
    <source>
        <dbReference type="EMBL" id="SMH70454.1"/>
    </source>
</evidence>
<proteinExistence type="predicted"/>
<keyword evidence="2" id="KW-1185">Reference proteome</keyword>
<evidence type="ECO:0000313" key="2">
    <source>
        <dbReference type="Proteomes" id="UP000230607"/>
    </source>
</evidence>
<sequence length="83" mass="9353">MNDAQHNSQIETIAAIIVKDGISLDEQEEKKLKKYHDLVKKQFHLQDELAIELVNEAFLYLKLKGAESADPLQHGDQFGAGFS</sequence>
<dbReference type="EMBL" id="LT841358">
    <property type="protein sequence ID" value="SMH70454.1"/>
    <property type="molecule type" value="Genomic_DNA"/>
</dbReference>
<reference evidence="2" key="1">
    <citation type="submission" date="2017-03" db="EMBL/GenBank/DDBJ databases">
        <authorList>
            <person name="Herbold C."/>
        </authorList>
    </citation>
    <scope>NUCLEOTIDE SEQUENCE [LARGE SCALE GENOMIC DNA]</scope>
</reference>
<name>A0A2H1FCG2_9ARCH</name>
<organism evidence="1 2">
    <name type="scientific">Candidatus Nitrosotalea okcheonensis</name>
    <dbReference type="NCBI Taxonomy" id="1903276"/>
    <lineage>
        <taxon>Archaea</taxon>
        <taxon>Nitrososphaerota</taxon>
        <taxon>Nitrososphaeria</taxon>
        <taxon>Nitrosotaleales</taxon>
        <taxon>Nitrosotaleaceae</taxon>
        <taxon>Nitrosotalea</taxon>
    </lineage>
</organism>
<protein>
    <submittedName>
        <fullName evidence="1">Uncharacterized protein</fullName>
    </submittedName>
</protein>
<dbReference type="RefSeq" id="WP_157926598.1">
    <property type="nucleotide sequence ID" value="NZ_LT841358.1"/>
</dbReference>